<evidence type="ECO:0000313" key="2">
    <source>
        <dbReference type="Proteomes" id="UP000607653"/>
    </source>
</evidence>
<proteinExistence type="predicted"/>
<reference evidence="1 2" key="1">
    <citation type="journal article" date="2020" name="Mol. Biol. Evol.">
        <title>Distinct Expression and Methylation Patterns for Genes with Different Fates following a Single Whole-Genome Duplication in Flowering Plants.</title>
        <authorList>
            <person name="Shi T."/>
            <person name="Rahmani R.S."/>
            <person name="Gugger P.F."/>
            <person name="Wang M."/>
            <person name="Li H."/>
            <person name="Zhang Y."/>
            <person name="Li Z."/>
            <person name="Wang Q."/>
            <person name="Van de Peer Y."/>
            <person name="Marchal K."/>
            <person name="Chen J."/>
        </authorList>
    </citation>
    <scope>NUCLEOTIDE SEQUENCE [LARGE SCALE GENOMIC DNA]</scope>
    <source>
        <tissue evidence="1">Leaf</tissue>
    </source>
</reference>
<name>A0A822XKA4_NELNU</name>
<keyword evidence="2" id="KW-1185">Reference proteome</keyword>
<protein>
    <submittedName>
        <fullName evidence="1">Uncharacterized protein</fullName>
    </submittedName>
</protein>
<organism evidence="1 2">
    <name type="scientific">Nelumbo nucifera</name>
    <name type="common">Sacred lotus</name>
    <dbReference type="NCBI Taxonomy" id="4432"/>
    <lineage>
        <taxon>Eukaryota</taxon>
        <taxon>Viridiplantae</taxon>
        <taxon>Streptophyta</taxon>
        <taxon>Embryophyta</taxon>
        <taxon>Tracheophyta</taxon>
        <taxon>Spermatophyta</taxon>
        <taxon>Magnoliopsida</taxon>
        <taxon>Proteales</taxon>
        <taxon>Nelumbonaceae</taxon>
        <taxon>Nelumbo</taxon>
    </lineage>
</organism>
<dbReference type="Proteomes" id="UP000607653">
    <property type="component" value="Unassembled WGS sequence"/>
</dbReference>
<dbReference type="EMBL" id="DUZY01000001">
    <property type="protein sequence ID" value="DAD19519.1"/>
    <property type="molecule type" value="Genomic_DNA"/>
</dbReference>
<sequence length="96" mass="11160">MICIVWKIIDYGARSYPSAIAIMAYGEVTKTCCYEPPHQAGMSPVPMHDTWLPLPCYLSNRNYIFPFPGYSLFLFSFHRLKLSLHHHHHLQSHKIS</sequence>
<comment type="caution">
    <text evidence="1">The sequence shown here is derived from an EMBL/GenBank/DDBJ whole genome shotgun (WGS) entry which is preliminary data.</text>
</comment>
<accession>A0A822XKA4</accession>
<gene>
    <name evidence="1" type="ORF">HUJ06_020982</name>
</gene>
<dbReference type="AlphaFoldDB" id="A0A822XKA4"/>
<evidence type="ECO:0000313" key="1">
    <source>
        <dbReference type="EMBL" id="DAD19519.1"/>
    </source>
</evidence>